<dbReference type="EMBL" id="SGBD01000001">
    <property type="protein sequence ID" value="RZD15408.1"/>
    <property type="molecule type" value="Genomic_DNA"/>
</dbReference>
<keyword evidence="1 4" id="KW-0349">Heme</keyword>
<accession>A0A519BDT4</accession>
<evidence type="ECO:0000256" key="1">
    <source>
        <dbReference type="ARBA" id="ARBA00022617"/>
    </source>
</evidence>
<feature type="domain" description="Cytochrome c" evidence="6">
    <location>
        <begin position="92"/>
        <end position="187"/>
    </location>
</feature>
<comment type="caution">
    <text evidence="7">The sequence shown here is derived from an EMBL/GenBank/DDBJ whole genome shotgun (WGS) entry which is preliminary data.</text>
</comment>
<dbReference type="Gene3D" id="1.10.760.10">
    <property type="entry name" value="Cytochrome c-like domain"/>
    <property type="match status" value="1"/>
</dbReference>
<dbReference type="Pfam" id="PF00034">
    <property type="entry name" value="Cytochrom_C"/>
    <property type="match status" value="1"/>
</dbReference>
<protein>
    <submittedName>
        <fullName evidence="7">Cytochrome c</fullName>
    </submittedName>
</protein>
<feature type="transmembrane region" description="Helical" evidence="5">
    <location>
        <begin position="12"/>
        <end position="32"/>
    </location>
</feature>
<dbReference type="GO" id="GO:0009055">
    <property type="term" value="F:electron transfer activity"/>
    <property type="evidence" value="ECO:0007669"/>
    <property type="project" value="InterPro"/>
</dbReference>
<evidence type="ECO:0000256" key="2">
    <source>
        <dbReference type="ARBA" id="ARBA00022723"/>
    </source>
</evidence>
<dbReference type="AlphaFoldDB" id="A0A519BDT4"/>
<proteinExistence type="predicted"/>
<dbReference type="SUPFAM" id="SSF46626">
    <property type="entry name" value="Cytochrome c"/>
    <property type="match status" value="1"/>
</dbReference>
<evidence type="ECO:0000256" key="5">
    <source>
        <dbReference type="SAM" id="Phobius"/>
    </source>
</evidence>
<dbReference type="GO" id="GO:0046872">
    <property type="term" value="F:metal ion binding"/>
    <property type="evidence" value="ECO:0007669"/>
    <property type="project" value="UniProtKB-KW"/>
</dbReference>
<dbReference type="GO" id="GO:0020037">
    <property type="term" value="F:heme binding"/>
    <property type="evidence" value="ECO:0007669"/>
    <property type="project" value="InterPro"/>
</dbReference>
<keyword evidence="5" id="KW-1133">Transmembrane helix</keyword>
<evidence type="ECO:0000256" key="3">
    <source>
        <dbReference type="ARBA" id="ARBA00023004"/>
    </source>
</evidence>
<keyword evidence="5" id="KW-0812">Transmembrane</keyword>
<evidence type="ECO:0000313" key="7">
    <source>
        <dbReference type="EMBL" id="RZD15408.1"/>
    </source>
</evidence>
<dbReference type="InterPro" id="IPR036909">
    <property type="entry name" value="Cyt_c-like_dom_sf"/>
</dbReference>
<dbReference type="InterPro" id="IPR009056">
    <property type="entry name" value="Cyt_c-like_dom"/>
</dbReference>
<reference evidence="7 8" key="1">
    <citation type="submission" date="2019-01" db="EMBL/GenBank/DDBJ databases">
        <title>Insights into ecological role of a new deltaproteobacterial order Candidatus Sinidesulfobacterales (Sva0485) by metagenomics and metatranscriptomics.</title>
        <authorList>
            <person name="Tan S."/>
            <person name="Liu J."/>
            <person name="Fang Y."/>
            <person name="Hedlund B.P."/>
            <person name="Lian Z.H."/>
            <person name="Huang L.Y."/>
            <person name="Li J.T."/>
            <person name="Huang L.N."/>
            <person name="Li W.J."/>
            <person name="Jiang H.C."/>
            <person name="Dong H.L."/>
            <person name="Shu W.S."/>
        </authorList>
    </citation>
    <scope>NUCLEOTIDE SEQUENCE [LARGE SCALE GENOMIC DNA]</scope>
    <source>
        <strain evidence="7">AP3</strain>
    </source>
</reference>
<evidence type="ECO:0000259" key="6">
    <source>
        <dbReference type="PROSITE" id="PS51007"/>
    </source>
</evidence>
<evidence type="ECO:0000256" key="4">
    <source>
        <dbReference type="PROSITE-ProRule" id="PRU00433"/>
    </source>
</evidence>
<gene>
    <name evidence="7" type="ORF">EVJ47_03815</name>
</gene>
<sequence>MKTKYLHNKKFVTVSILSVLLVIVVIAGIYLAKFSYAQGAANTSGNKGMMGMGGNGMMGGNGGMMNGMMGMGNNMTGKEVNNMGHRMFPQYKGVKTGPALFHYEGCFMCHTINGLGAGGNDAPNLSHIGSIRSFSWIATQIADPSAHFKRNSVVTLSGVRYRAVMPSFKNMSSKNIGILAKYLESLK</sequence>
<dbReference type="PROSITE" id="PS51007">
    <property type="entry name" value="CYTC"/>
    <property type="match status" value="1"/>
</dbReference>
<evidence type="ECO:0000313" key="8">
    <source>
        <dbReference type="Proteomes" id="UP000320813"/>
    </source>
</evidence>
<dbReference type="Proteomes" id="UP000320813">
    <property type="component" value="Unassembled WGS sequence"/>
</dbReference>
<keyword evidence="5" id="KW-0472">Membrane</keyword>
<keyword evidence="2 4" id="KW-0479">Metal-binding</keyword>
<organism evidence="7 8">
    <name type="scientific">Candidatus Acidulodesulfobacterium ferriphilum</name>
    <dbReference type="NCBI Taxonomy" id="2597223"/>
    <lineage>
        <taxon>Bacteria</taxon>
        <taxon>Deltaproteobacteria</taxon>
        <taxon>Candidatus Acidulodesulfobacterales</taxon>
        <taxon>Candidatus Acidulodesulfobacterium</taxon>
    </lineage>
</organism>
<name>A0A519BDT4_9DELT</name>
<keyword evidence="3 4" id="KW-0408">Iron</keyword>